<protein>
    <submittedName>
        <fullName evidence="1">Uncharacterized protein</fullName>
    </submittedName>
</protein>
<name>A0A9Q9SFW5_9BURK</name>
<reference evidence="1 2" key="1">
    <citation type="submission" date="2019-09" db="EMBL/GenBank/DDBJ databases">
        <authorList>
            <person name="Depoorter E."/>
        </authorList>
    </citation>
    <scope>NUCLEOTIDE SEQUENCE [LARGE SCALE GENOMIC DNA]</scope>
    <source>
        <strain evidence="1">LMG 24066</strain>
    </source>
</reference>
<dbReference type="AlphaFoldDB" id="A0A9Q9SFW5"/>
<evidence type="ECO:0000313" key="1">
    <source>
        <dbReference type="EMBL" id="VWB39510.1"/>
    </source>
</evidence>
<evidence type="ECO:0000313" key="2">
    <source>
        <dbReference type="Proteomes" id="UP000494172"/>
    </source>
</evidence>
<dbReference type="Proteomes" id="UP000494172">
    <property type="component" value="Unassembled WGS sequence"/>
</dbReference>
<accession>A0A9Q9SFW5</accession>
<proteinExistence type="predicted"/>
<gene>
    <name evidence="1" type="ORF">BAR24066_01751</name>
</gene>
<dbReference type="EMBL" id="CABVPX010000005">
    <property type="protein sequence ID" value="VWB39510.1"/>
    <property type="molecule type" value="Genomic_DNA"/>
</dbReference>
<sequence length="209" mass="21767">MRLAVGQIDVNGNVTYGPVSMSVENGRYIVTVDYIKSNTYPLFVKKTDARPDGSFRATFVDDGKLADLAVPVYIGVGLRVTATLNTTKAGVNLGNLIAIGAAAQASQLSGTLVVQTLGLTGENISTALPIPSDISLASIQSAIQALGTMKAKLYDTSKTHVEPRVVGVYNNIGGSTNETINGIISGVLAKPLPLDVPVERPTKAKVAAK</sequence>
<organism evidence="1 2">
    <name type="scientific">Burkholderia arboris</name>
    <dbReference type="NCBI Taxonomy" id="488730"/>
    <lineage>
        <taxon>Bacteria</taxon>
        <taxon>Pseudomonadati</taxon>
        <taxon>Pseudomonadota</taxon>
        <taxon>Betaproteobacteria</taxon>
        <taxon>Burkholderiales</taxon>
        <taxon>Burkholderiaceae</taxon>
        <taxon>Burkholderia</taxon>
        <taxon>Burkholderia cepacia complex</taxon>
    </lineage>
</organism>
<comment type="caution">
    <text evidence="1">The sequence shown here is derived from an EMBL/GenBank/DDBJ whole genome shotgun (WGS) entry which is preliminary data.</text>
</comment>